<dbReference type="EMBL" id="GBRH01216714">
    <property type="protein sequence ID" value="JAD81181.1"/>
    <property type="molecule type" value="Transcribed_RNA"/>
</dbReference>
<sequence>MAVPSSGWNSSPSKEEEDKVDDDMGESEHTYLIFDPAVSPHFELVLFLQKFSIDDEVGVHTYSSETRAWTDRGSERGQSEEGGESQQLGSFGAVASTLGSAFVNGMLHLTVYHIQRDRELIVAIDGEGKTRRVICWPEDRACCWSEPAFVGQSQGRLHCMSEHLEGNSAWITFWVLQDYDTQEWVMKHSISSLQLFGKSKCLVQFDYSVVGIHPDRNLVFIVQRSDRKLMSYDMDSKEVHALHTLEGGYEFITPYVPYFSESTGFTSVESIAR</sequence>
<accession>A0A0A9D035</accession>
<dbReference type="InterPro" id="IPR055290">
    <property type="entry name" value="At3g26010-like"/>
</dbReference>
<dbReference type="PANTHER" id="PTHR35546">
    <property type="entry name" value="F-BOX PROTEIN INTERACTION DOMAIN PROTEIN-RELATED"/>
    <property type="match status" value="1"/>
</dbReference>
<dbReference type="PANTHER" id="PTHR35546:SF106">
    <property type="entry name" value="DUF1618 DOMAIN-CONTAINING PROTEIN"/>
    <property type="match status" value="1"/>
</dbReference>
<dbReference type="Pfam" id="PF24750">
    <property type="entry name" value="b-prop_At3g26010-like"/>
    <property type="match status" value="1"/>
</dbReference>
<organism evidence="3">
    <name type="scientific">Arundo donax</name>
    <name type="common">Giant reed</name>
    <name type="synonym">Donax arundinaceus</name>
    <dbReference type="NCBI Taxonomy" id="35708"/>
    <lineage>
        <taxon>Eukaryota</taxon>
        <taxon>Viridiplantae</taxon>
        <taxon>Streptophyta</taxon>
        <taxon>Embryophyta</taxon>
        <taxon>Tracheophyta</taxon>
        <taxon>Spermatophyta</taxon>
        <taxon>Magnoliopsida</taxon>
        <taxon>Liliopsida</taxon>
        <taxon>Poales</taxon>
        <taxon>Poaceae</taxon>
        <taxon>PACMAD clade</taxon>
        <taxon>Arundinoideae</taxon>
        <taxon>Arundineae</taxon>
        <taxon>Arundo</taxon>
    </lineage>
</organism>
<evidence type="ECO:0000259" key="2">
    <source>
        <dbReference type="Pfam" id="PF24750"/>
    </source>
</evidence>
<dbReference type="AlphaFoldDB" id="A0A0A9D035"/>
<proteinExistence type="predicted"/>
<feature type="domain" description="F-box protein At3g26010-like beta-propeller" evidence="2">
    <location>
        <begin position="42"/>
        <end position="241"/>
    </location>
</feature>
<feature type="compositionally biased region" description="Basic and acidic residues" evidence="1">
    <location>
        <begin position="68"/>
        <end position="79"/>
    </location>
</feature>
<reference evidence="3" key="2">
    <citation type="journal article" date="2015" name="Data Brief">
        <title>Shoot transcriptome of the giant reed, Arundo donax.</title>
        <authorList>
            <person name="Barrero R.A."/>
            <person name="Guerrero F.D."/>
            <person name="Moolhuijzen P."/>
            <person name="Goolsby J.A."/>
            <person name="Tidwell J."/>
            <person name="Bellgard S.E."/>
            <person name="Bellgard M.I."/>
        </authorList>
    </citation>
    <scope>NUCLEOTIDE SEQUENCE</scope>
    <source>
        <tissue evidence="3">Shoot tissue taken approximately 20 cm above the soil surface</tissue>
    </source>
</reference>
<evidence type="ECO:0000256" key="1">
    <source>
        <dbReference type="SAM" id="MobiDB-lite"/>
    </source>
</evidence>
<evidence type="ECO:0000313" key="3">
    <source>
        <dbReference type="EMBL" id="JAD81181.1"/>
    </source>
</evidence>
<feature type="region of interest" description="Disordered" evidence="1">
    <location>
        <begin position="66"/>
        <end position="87"/>
    </location>
</feature>
<feature type="compositionally biased region" description="Polar residues" evidence="1">
    <location>
        <begin position="1"/>
        <end position="12"/>
    </location>
</feature>
<dbReference type="InterPro" id="IPR056592">
    <property type="entry name" value="Beta-prop_At3g26010-like"/>
</dbReference>
<reference evidence="3" key="1">
    <citation type="submission" date="2014-09" db="EMBL/GenBank/DDBJ databases">
        <authorList>
            <person name="Magalhaes I.L.F."/>
            <person name="Oliveira U."/>
            <person name="Santos F.R."/>
            <person name="Vidigal T.H.D.A."/>
            <person name="Brescovit A.D."/>
            <person name="Santos A.J."/>
        </authorList>
    </citation>
    <scope>NUCLEOTIDE SEQUENCE</scope>
    <source>
        <tissue evidence="3">Shoot tissue taken approximately 20 cm above the soil surface</tissue>
    </source>
</reference>
<name>A0A0A9D035_ARUDO</name>
<feature type="region of interest" description="Disordered" evidence="1">
    <location>
        <begin position="1"/>
        <end position="25"/>
    </location>
</feature>
<protein>
    <recommendedName>
        <fullName evidence="2">F-box protein At3g26010-like beta-propeller domain-containing protein</fullName>
    </recommendedName>
</protein>